<proteinExistence type="predicted"/>
<name>A0AAT9H0H9_9FLAO</name>
<gene>
    <name evidence="1" type="ORF">CFS9_16110</name>
</gene>
<dbReference type="EMBL" id="AP031573">
    <property type="protein sequence ID" value="BFM42970.1"/>
    <property type="molecule type" value="Genomic_DNA"/>
</dbReference>
<accession>A0AAT9H0H9</accession>
<reference evidence="1" key="1">
    <citation type="submission" date="2024-05" db="EMBL/GenBank/DDBJ databases">
        <title>Whole-Genome Sequence of CFS9, a Potential Fish Probiotic Isolated from the Body Surface of Silurus asotus.</title>
        <authorList>
            <person name="Kojima M."/>
            <person name="Tobioka K."/>
            <person name="Yokota K."/>
            <person name="Nakatani H."/>
            <person name="Hori K."/>
            <person name="Tamaru Y."/>
            <person name="Okazaki F."/>
        </authorList>
    </citation>
    <scope>NUCLEOTIDE SEQUENCE</scope>
    <source>
        <strain evidence="1">CFS9</strain>
    </source>
</reference>
<evidence type="ECO:0000313" key="1">
    <source>
        <dbReference type="EMBL" id="BFM42970.1"/>
    </source>
</evidence>
<organism evidence="1">
    <name type="scientific">Flavobacterium sp. CFS9</name>
    <dbReference type="NCBI Taxonomy" id="3143118"/>
    <lineage>
        <taxon>Bacteria</taxon>
        <taxon>Pseudomonadati</taxon>
        <taxon>Bacteroidota</taxon>
        <taxon>Flavobacteriia</taxon>
        <taxon>Flavobacteriales</taxon>
        <taxon>Flavobacteriaceae</taxon>
        <taxon>Flavobacterium</taxon>
    </lineage>
</organism>
<dbReference type="AlphaFoldDB" id="A0AAT9H0H9"/>
<sequence length="195" mass="22751">MEYIISFKKNLFKKYITMKKQLIFINLVLLTFFISCKNKEEVTPVEEIKANTFDVIVDLKIQKDDELILFYKDPSIAYFDDKNTVYNGVKGSSEIQSLTFSIPEGILPNDIRLDISSKKDQDPIIINAITLSFEGRIFKIEKRDILKYFTPNEFIKFDEATGEVKFIKNGENFDPYFLTKPVIYTEIEKVRGVQL</sequence>
<protein>
    <submittedName>
        <fullName evidence="1">Uncharacterized protein</fullName>
    </submittedName>
</protein>